<dbReference type="EMBL" id="KY684111">
    <property type="protein sequence ID" value="ARF12208.1"/>
    <property type="molecule type" value="Genomic_DNA"/>
</dbReference>
<gene>
    <name evidence="2" type="ORF">Klosneuvirus_4_23</name>
</gene>
<feature type="domain" description="Macro" evidence="1">
    <location>
        <begin position="20"/>
        <end position="138"/>
    </location>
</feature>
<dbReference type="Gene3D" id="3.40.220.10">
    <property type="entry name" value="Leucine Aminopeptidase, subunit E, domain 1"/>
    <property type="match status" value="1"/>
</dbReference>
<reference evidence="2" key="1">
    <citation type="journal article" date="2017" name="Science">
        <title>Giant viruses with an expanded complement of translation system components.</title>
        <authorList>
            <person name="Schulz F."/>
            <person name="Yutin N."/>
            <person name="Ivanova N.N."/>
            <person name="Ortega D.R."/>
            <person name="Lee T.K."/>
            <person name="Vierheilig J."/>
            <person name="Daims H."/>
            <person name="Horn M."/>
            <person name="Wagner M."/>
            <person name="Jensen G.J."/>
            <person name="Kyrpides N.C."/>
            <person name="Koonin E.V."/>
            <person name="Woyke T."/>
        </authorList>
    </citation>
    <scope>NUCLEOTIDE SEQUENCE</scope>
    <source>
        <strain evidence="2">KNV1</strain>
    </source>
</reference>
<name>A0A1V0SKR2_9VIRU</name>
<dbReference type="Pfam" id="PF01661">
    <property type="entry name" value="Macro"/>
    <property type="match status" value="1"/>
</dbReference>
<dbReference type="SUPFAM" id="SSF52949">
    <property type="entry name" value="Macro domain-like"/>
    <property type="match status" value="1"/>
</dbReference>
<sequence>MIYLTQINGDLLEATEDYIVHQCNCVTNHSKHLAKSVFDAFPHANTYKTRSKDKNTHHTPGTIDIMGDGINKRFIINAYAQYYPSKSKYTNDNPKNRLQWFNECLQKISQIKDIKKKTVALPFNIGCGSAGGNWDEYYNIIQDFANKEKIYITLYKLNS</sequence>
<dbReference type="InterPro" id="IPR002589">
    <property type="entry name" value="Macro_dom"/>
</dbReference>
<dbReference type="InterPro" id="IPR043472">
    <property type="entry name" value="Macro_dom-like"/>
</dbReference>
<protein>
    <recommendedName>
        <fullName evidence="1">Macro domain-containing protein</fullName>
    </recommendedName>
</protein>
<evidence type="ECO:0000313" key="2">
    <source>
        <dbReference type="EMBL" id="ARF12208.1"/>
    </source>
</evidence>
<evidence type="ECO:0000259" key="1">
    <source>
        <dbReference type="Pfam" id="PF01661"/>
    </source>
</evidence>
<dbReference type="InterPro" id="IPR050892">
    <property type="entry name" value="ADP-ribose_metab_enzymes"/>
</dbReference>
<dbReference type="PANTHER" id="PTHR12521">
    <property type="entry name" value="PROTEIN C6ORF130"/>
    <property type="match status" value="1"/>
</dbReference>
<dbReference type="GO" id="GO:0140291">
    <property type="term" value="P:peptidyl-glutamate ADP-deribosylation"/>
    <property type="evidence" value="ECO:0007669"/>
    <property type="project" value="TreeGrafter"/>
</dbReference>
<dbReference type="PANTHER" id="PTHR12521:SF0">
    <property type="entry name" value="ADP-RIBOSE GLYCOHYDROLASE OARD1"/>
    <property type="match status" value="1"/>
</dbReference>
<accession>A0A1V0SKR2</accession>
<proteinExistence type="predicted"/>
<organism evidence="2">
    <name type="scientific">Klosneuvirus KNV1</name>
    <dbReference type="NCBI Taxonomy" id="1977640"/>
    <lineage>
        <taxon>Viruses</taxon>
        <taxon>Varidnaviria</taxon>
        <taxon>Bamfordvirae</taxon>
        <taxon>Nucleocytoviricota</taxon>
        <taxon>Megaviricetes</taxon>
        <taxon>Imitervirales</taxon>
        <taxon>Mimiviridae</taxon>
        <taxon>Klosneuvirinae</taxon>
        <taxon>Klosneuvirus</taxon>
    </lineage>
</organism>